<evidence type="ECO:0000313" key="3">
    <source>
        <dbReference type="Proteomes" id="UP000603506"/>
    </source>
</evidence>
<name>A0ABS1YTU2_9FLAO</name>
<sequence>METKELNSYFGNTLKSQLPKDFVQLIDKVEQLTPEEREILQIAMIRSSEKHLGKISKYISFFFWFTIIGVVCVIILFLQNTK</sequence>
<accession>A0ABS1YTU2</accession>
<reference evidence="2 3" key="1">
    <citation type="submission" date="2021-01" db="EMBL/GenBank/DDBJ databases">
        <title>Evidence that Capnocytophaga endodontalis is a later homotypic synonym for Capnocytophaga genospecies AHN8471, and request for opinion on proposed recognition of strain AHN8471 as type strain of the species.</title>
        <authorList>
            <person name="Nicholson A.C."/>
            <person name="Hopper C.L."/>
            <person name="Gulvik C.A."/>
            <person name="Mcquiston J.R."/>
            <person name="Lau E.F."/>
        </authorList>
    </citation>
    <scope>NUCLEOTIDE SEQUENCE [LARGE SCALE GENOMIC DNA]</scope>
    <source>
        <strain evidence="2 3">AHN9576</strain>
    </source>
</reference>
<comment type="caution">
    <text evidence="2">The sequence shown here is derived from an EMBL/GenBank/DDBJ whole genome shotgun (WGS) entry which is preliminary data.</text>
</comment>
<organism evidence="2 3">
    <name type="scientific">Capnocytophaga genosp. AHN8471</name>
    <dbReference type="NCBI Taxonomy" id="327574"/>
    <lineage>
        <taxon>Bacteria</taxon>
        <taxon>Pseudomonadati</taxon>
        <taxon>Bacteroidota</taxon>
        <taxon>Flavobacteriia</taxon>
        <taxon>Flavobacteriales</taxon>
        <taxon>Flavobacteriaceae</taxon>
        <taxon>Capnocytophaga</taxon>
    </lineage>
</organism>
<keyword evidence="1" id="KW-0472">Membrane</keyword>
<keyword evidence="1" id="KW-0812">Transmembrane</keyword>
<gene>
    <name evidence="2" type="ORF">JNB19_02655</name>
</gene>
<protein>
    <submittedName>
        <fullName evidence="2">Uncharacterized protein</fullName>
    </submittedName>
</protein>
<proteinExistence type="predicted"/>
<evidence type="ECO:0000256" key="1">
    <source>
        <dbReference type="SAM" id="Phobius"/>
    </source>
</evidence>
<dbReference type="Proteomes" id="UP000603506">
    <property type="component" value="Unassembled WGS sequence"/>
</dbReference>
<dbReference type="EMBL" id="JAEUAH010000002">
    <property type="protein sequence ID" value="MBM0649667.1"/>
    <property type="molecule type" value="Genomic_DNA"/>
</dbReference>
<keyword evidence="3" id="KW-1185">Reference proteome</keyword>
<feature type="transmembrane region" description="Helical" evidence="1">
    <location>
        <begin position="58"/>
        <end position="78"/>
    </location>
</feature>
<keyword evidence="1" id="KW-1133">Transmembrane helix</keyword>
<dbReference type="RefSeq" id="WP_203094436.1">
    <property type="nucleotide sequence ID" value="NZ_JAESPH010000022.1"/>
</dbReference>
<evidence type="ECO:0000313" key="2">
    <source>
        <dbReference type="EMBL" id="MBM0649667.1"/>
    </source>
</evidence>